<dbReference type="Pfam" id="PF10294">
    <property type="entry name" value="Methyltransf_16"/>
    <property type="match status" value="1"/>
</dbReference>
<comment type="caution">
    <text evidence="2">The sequence shown here is derived from an EMBL/GenBank/DDBJ whole genome shotgun (WGS) entry which is preliminary data.</text>
</comment>
<accession>A0A9W6Y2T4</accession>
<proteinExistence type="predicted"/>
<gene>
    <name evidence="1" type="ORF">Pfra01_000409700</name>
    <name evidence="2" type="ORF">Pfra01_002040000</name>
</gene>
<keyword evidence="3" id="KW-1185">Reference proteome</keyword>
<evidence type="ECO:0000313" key="3">
    <source>
        <dbReference type="Proteomes" id="UP001165121"/>
    </source>
</evidence>
<organism evidence="2 3">
    <name type="scientific">Phytophthora fragariaefolia</name>
    <dbReference type="NCBI Taxonomy" id="1490495"/>
    <lineage>
        <taxon>Eukaryota</taxon>
        <taxon>Sar</taxon>
        <taxon>Stramenopiles</taxon>
        <taxon>Oomycota</taxon>
        <taxon>Peronosporomycetes</taxon>
        <taxon>Peronosporales</taxon>
        <taxon>Peronosporaceae</taxon>
        <taxon>Phytophthora</taxon>
    </lineage>
</organism>
<evidence type="ECO:0000313" key="1">
    <source>
        <dbReference type="EMBL" id="GMF24415.1"/>
    </source>
</evidence>
<dbReference type="InterPro" id="IPR029063">
    <property type="entry name" value="SAM-dependent_MTases_sf"/>
</dbReference>
<dbReference type="OrthoDB" id="413520at2759"/>
<protein>
    <submittedName>
        <fullName evidence="2">Unnamed protein product</fullName>
    </submittedName>
</protein>
<name>A0A9W6Y2T4_9STRA</name>
<dbReference type="InterPro" id="IPR019410">
    <property type="entry name" value="Methyltransf_16"/>
</dbReference>
<dbReference type="EMBL" id="BSXT01000323">
    <property type="protein sequence ID" value="GMF24415.1"/>
    <property type="molecule type" value="Genomic_DNA"/>
</dbReference>
<dbReference type="Proteomes" id="UP001165121">
    <property type="component" value="Unassembled WGS sequence"/>
</dbReference>
<dbReference type="EMBL" id="BSXT01002784">
    <property type="protein sequence ID" value="GMF50878.1"/>
    <property type="molecule type" value="Genomic_DNA"/>
</dbReference>
<dbReference type="AlphaFoldDB" id="A0A9W6Y2T4"/>
<evidence type="ECO:0000313" key="2">
    <source>
        <dbReference type="EMBL" id="GMF50878.1"/>
    </source>
</evidence>
<dbReference type="Gene3D" id="3.40.50.150">
    <property type="entry name" value="Vaccinia Virus protein VP39"/>
    <property type="match status" value="1"/>
</dbReference>
<sequence>MRSAAKGDVAVVPVARAHLWGDPPRDLPSQPDVLVLSDVVYDPEGYAPLVSSLEALSMPETLVLMAHRSRNPMEHQFFELLSRSFSCEKIDWQSTEKSAPKAPAVVGPPSAEQALQDVKIFVIRRLAAQ</sequence>
<reference evidence="2" key="1">
    <citation type="submission" date="2023-04" db="EMBL/GenBank/DDBJ databases">
        <title>Phytophthora fragariaefolia NBRC 109709.</title>
        <authorList>
            <person name="Ichikawa N."/>
            <person name="Sato H."/>
            <person name="Tonouchi N."/>
        </authorList>
    </citation>
    <scope>NUCLEOTIDE SEQUENCE</scope>
    <source>
        <strain evidence="2">NBRC 109709</strain>
    </source>
</reference>